<dbReference type="EMBL" id="MGFU01000029">
    <property type="protein sequence ID" value="OGM12590.1"/>
    <property type="molecule type" value="Genomic_DNA"/>
</dbReference>
<gene>
    <name evidence="2" type="ORF">A2V80_00050</name>
</gene>
<feature type="compositionally biased region" description="Basic and acidic residues" evidence="1">
    <location>
        <begin position="132"/>
        <end position="141"/>
    </location>
</feature>
<accession>A0A1F7XC39</accession>
<evidence type="ECO:0000313" key="2">
    <source>
        <dbReference type="EMBL" id="OGM12590.1"/>
    </source>
</evidence>
<dbReference type="Proteomes" id="UP000179013">
    <property type="component" value="Unassembled WGS sequence"/>
</dbReference>
<comment type="caution">
    <text evidence="2">The sequence shown here is derived from an EMBL/GenBank/DDBJ whole genome shotgun (WGS) entry which is preliminary data.</text>
</comment>
<evidence type="ECO:0000256" key="1">
    <source>
        <dbReference type="SAM" id="MobiDB-lite"/>
    </source>
</evidence>
<proteinExistence type="predicted"/>
<name>A0A1F7XC39_9BACT</name>
<dbReference type="AlphaFoldDB" id="A0A1F7XC39"/>
<evidence type="ECO:0000313" key="3">
    <source>
        <dbReference type="Proteomes" id="UP000179013"/>
    </source>
</evidence>
<feature type="compositionally biased region" description="Basic and acidic residues" evidence="1">
    <location>
        <begin position="82"/>
        <end position="95"/>
    </location>
</feature>
<protein>
    <submittedName>
        <fullName evidence="2">Uncharacterized protein</fullName>
    </submittedName>
</protein>
<reference evidence="2 3" key="1">
    <citation type="journal article" date="2016" name="Nat. Commun.">
        <title>Thousands of microbial genomes shed light on interconnected biogeochemical processes in an aquifer system.</title>
        <authorList>
            <person name="Anantharaman K."/>
            <person name="Brown C.T."/>
            <person name="Hug L.A."/>
            <person name="Sharon I."/>
            <person name="Castelle C.J."/>
            <person name="Probst A.J."/>
            <person name="Thomas B.C."/>
            <person name="Singh A."/>
            <person name="Wilkins M.J."/>
            <person name="Karaoz U."/>
            <person name="Brodie E.L."/>
            <person name="Williams K.H."/>
            <person name="Hubbard S.S."/>
            <person name="Banfield J.F."/>
        </authorList>
    </citation>
    <scope>NUCLEOTIDE SEQUENCE [LARGE SCALE GENOMIC DNA]</scope>
</reference>
<sequence>MSNSKLILNKAKNQAAQLAKDVVKSGAGELLEIPKQVVGELVGVKTNQPSPIVEAMQETSKSSGVTVSGLKQVEQIEEEMKRLRKLKEDEEEKSRQPVSSDETPRLAQPGKPILPSSPSRGPRMKGPGKALSKFEAKTGKN</sequence>
<feature type="region of interest" description="Disordered" evidence="1">
    <location>
        <begin position="82"/>
        <end position="141"/>
    </location>
</feature>
<organism evidence="2 3">
    <name type="scientific">Candidatus Woesebacteria bacterium RBG_16_39_8b</name>
    <dbReference type="NCBI Taxonomy" id="1802482"/>
    <lineage>
        <taxon>Bacteria</taxon>
        <taxon>Candidatus Woeseibacteriota</taxon>
    </lineage>
</organism>